<dbReference type="InterPro" id="IPR010982">
    <property type="entry name" value="Lambda_DNA-bd_dom_sf"/>
</dbReference>
<dbReference type="InterPro" id="IPR001387">
    <property type="entry name" value="Cro/C1-type_HTH"/>
</dbReference>
<dbReference type="GO" id="GO:0003677">
    <property type="term" value="F:DNA binding"/>
    <property type="evidence" value="ECO:0007669"/>
    <property type="project" value="InterPro"/>
</dbReference>
<protein>
    <submittedName>
        <fullName evidence="2">Helix-turn-helix transcriptional regulator</fullName>
    </submittedName>
</protein>
<name>A0A4U2XZZ6_9BACI</name>
<sequence length="89" mass="10018">MKIGAILQACRERAGLSQEELAFRMNRSQSCISKFENSVKIPDAITFMEWFKQTNTQEVAVAFLMGMDGLTILQTLLPMVGGFVCWIIL</sequence>
<dbReference type="AlphaFoldDB" id="A0A4U2XZZ6"/>
<dbReference type="EMBL" id="SZPU01000105">
    <property type="protein sequence ID" value="TKI53607.1"/>
    <property type="molecule type" value="Genomic_DNA"/>
</dbReference>
<organism evidence="2 3">
    <name type="scientific">Lysinibacillus mangiferihumi</name>
    <dbReference type="NCBI Taxonomy" id="1130819"/>
    <lineage>
        <taxon>Bacteria</taxon>
        <taxon>Bacillati</taxon>
        <taxon>Bacillota</taxon>
        <taxon>Bacilli</taxon>
        <taxon>Bacillales</taxon>
        <taxon>Bacillaceae</taxon>
        <taxon>Lysinibacillus</taxon>
    </lineage>
</organism>
<reference evidence="2 3" key="1">
    <citation type="submission" date="2019-04" db="EMBL/GenBank/DDBJ databases">
        <title>Lysinibacillus genome sequencing.</title>
        <authorList>
            <person name="Dunlap C."/>
        </authorList>
    </citation>
    <scope>NUCLEOTIDE SEQUENCE [LARGE SCALE GENOMIC DNA]</scope>
    <source>
        <strain evidence="2 3">CCTCC AB 2010389</strain>
    </source>
</reference>
<dbReference type="CDD" id="cd00093">
    <property type="entry name" value="HTH_XRE"/>
    <property type="match status" value="1"/>
</dbReference>
<evidence type="ECO:0000259" key="1">
    <source>
        <dbReference type="PROSITE" id="PS50943"/>
    </source>
</evidence>
<keyword evidence="3" id="KW-1185">Reference proteome</keyword>
<dbReference type="PROSITE" id="PS50943">
    <property type="entry name" value="HTH_CROC1"/>
    <property type="match status" value="1"/>
</dbReference>
<evidence type="ECO:0000313" key="2">
    <source>
        <dbReference type="EMBL" id="TKI53607.1"/>
    </source>
</evidence>
<dbReference type="RefSeq" id="WP_025219733.1">
    <property type="nucleotide sequence ID" value="NZ_PYWM01000019.1"/>
</dbReference>
<feature type="domain" description="HTH cro/C1-type" evidence="1">
    <location>
        <begin position="7"/>
        <end position="46"/>
    </location>
</feature>
<proteinExistence type="predicted"/>
<dbReference type="Pfam" id="PF01381">
    <property type="entry name" value="HTH_3"/>
    <property type="match status" value="1"/>
</dbReference>
<evidence type="ECO:0000313" key="3">
    <source>
        <dbReference type="Proteomes" id="UP000308744"/>
    </source>
</evidence>
<dbReference type="SUPFAM" id="SSF47413">
    <property type="entry name" value="lambda repressor-like DNA-binding domains"/>
    <property type="match status" value="1"/>
</dbReference>
<dbReference type="Proteomes" id="UP000308744">
    <property type="component" value="Unassembled WGS sequence"/>
</dbReference>
<gene>
    <name evidence="2" type="ORF">FC756_22930</name>
</gene>
<dbReference type="Gene3D" id="1.10.260.40">
    <property type="entry name" value="lambda repressor-like DNA-binding domains"/>
    <property type="match status" value="1"/>
</dbReference>
<accession>A0A4U2XZZ6</accession>
<comment type="caution">
    <text evidence="2">The sequence shown here is derived from an EMBL/GenBank/DDBJ whole genome shotgun (WGS) entry which is preliminary data.</text>
</comment>